<name>A0A3P6T556_DIBLA</name>
<dbReference type="OrthoDB" id="6257300at2759"/>
<protein>
    <submittedName>
        <fullName evidence="1">Uncharacterized protein</fullName>
    </submittedName>
</protein>
<reference evidence="1 2" key="1">
    <citation type="submission" date="2018-11" db="EMBL/GenBank/DDBJ databases">
        <authorList>
            <consortium name="Pathogen Informatics"/>
        </authorList>
    </citation>
    <scope>NUCLEOTIDE SEQUENCE [LARGE SCALE GENOMIC DNA]</scope>
</reference>
<organism evidence="1 2">
    <name type="scientific">Dibothriocephalus latus</name>
    <name type="common">Fish tapeworm</name>
    <name type="synonym">Diphyllobothrium latum</name>
    <dbReference type="NCBI Taxonomy" id="60516"/>
    <lineage>
        <taxon>Eukaryota</taxon>
        <taxon>Metazoa</taxon>
        <taxon>Spiralia</taxon>
        <taxon>Lophotrochozoa</taxon>
        <taxon>Platyhelminthes</taxon>
        <taxon>Cestoda</taxon>
        <taxon>Eucestoda</taxon>
        <taxon>Diphyllobothriidea</taxon>
        <taxon>Diphyllobothriidae</taxon>
        <taxon>Dibothriocephalus</taxon>
    </lineage>
</organism>
<evidence type="ECO:0000313" key="1">
    <source>
        <dbReference type="EMBL" id="VDK80187.1"/>
    </source>
</evidence>
<dbReference type="Proteomes" id="UP000281553">
    <property type="component" value="Unassembled WGS sequence"/>
</dbReference>
<accession>A0A3P6T556</accession>
<dbReference type="AlphaFoldDB" id="A0A3P6T556"/>
<evidence type="ECO:0000313" key="2">
    <source>
        <dbReference type="Proteomes" id="UP000281553"/>
    </source>
</evidence>
<keyword evidence="2" id="KW-1185">Reference proteome</keyword>
<dbReference type="EMBL" id="UYRU01043093">
    <property type="protein sequence ID" value="VDK80187.1"/>
    <property type="molecule type" value="Genomic_DNA"/>
</dbReference>
<gene>
    <name evidence="1" type="ORF">DILT_LOCUS3083</name>
</gene>
<sequence length="202" mass="23745">MLATVDIDIIGPDMFTASRHAQSIAENFLNDVDDFQRASRDADRRAMSHFDVAPVRYTTYTPAVTVVGSRYPSSYPYGYLPAKTIYDRTYPYTYYYPGRYSSYPYYHDYVPASRYYYSDYYPKSYVTPLPSYYNYYTSRYYYPYNDVLPTSHLRASTGPKPNWECLSRPALTRRWWSSSDLLSDVVSMPAVFIAINKKYMRP</sequence>
<proteinExistence type="predicted"/>